<protein>
    <submittedName>
        <fullName evidence="1">Uncharacterized protein</fullName>
    </submittedName>
</protein>
<proteinExistence type="predicted"/>
<name>A0AAD9MPG6_9ANNE</name>
<evidence type="ECO:0000313" key="1">
    <source>
        <dbReference type="EMBL" id="KAK2141172.1"/>
    </source>
</evidence>
<comment type="caution">
    <text evidence="1">The sequence shown here is derived from an EMBL/GenBank/DDBJ whole genome shotgun (WGS) entry which is preliminary data.</text>
</comment>
<evidence type="ECO:0000313" key="2">
    <source>
        <dbReference type="Proteomes" id="UP001208570"/>
    </source>
</evidence>
<organism evidence="1 2">
    <name type="scientific">Paralvinella palmiformis</name>
    <dbReference type="NCBI Taxonomy" id="53620"/>
    <lineage>
        <taxon>Eukaryota</taxon>
        <taxon>Metazoa</taxon>
        <taxon>Spiralia</taxon>
        <taxon>Lophotrochozoa</taxon>
        <taxon>Annelida</taxon>
        <taxon>Polychaeta</taxon>
        <taxon>Sedentaria</taxon>
        <taxon>Canalipalpata</taxon>
        <taxon>Terebellida</taxon>
        <taxon>Terebelliformia</taxon>
        <taxon>Alvinellidae</taxon>
        <taxon>Paralvinella</taxon>
    </lineage>
</organism>
<dbReference type="AlphaFoldDB" id="A0AAD9MPG6"/>
<dbReference type="EMBL" id="JAODUP010001148">
    <property type="protein sequence ID" value="KAK2141172.1"/>
    <property type="molecule type" value="Genomic_DNA"/>
</dbReference>
<sequence>MFVTIYRFRARHIQDKWPKAHSLRKWSASRGNVIRFEP</sequence>
<gene>
    <name evidence="1" type="ORF">LSH36_1148g00006</name>
</gene>
<keyword evidence="2" id="KW-1185">Reference proteome</keyword>
<reference evidence="1" key="1">
    <citation type="journal article" date="2023" name="Mol. Biol. Evol.">
        <title>Third-Generation Sequencing Reveals the Adaptive Role of the Epigenome in Three Deep-Sea Polychaetes.</title>
        <authorList>
            <person name="Perez M."/>
            <person name="Aroh O."/>
            <person name="Sun Y."/>
            <person name="Lan Y."/>
            <person name="Juniper S.K."/>
            <person name="Young C.R."/>
            <person name="Angers B."/>
            <person name="Qian P.Y."/>
        </authorList>
    </citation>
    <scope>NUCLEOTIDE SEQUENCE</scope>
    <source>
        <strain evidence="1">P08H-3</strain>
    </source>
</reference>
<accession>A0AAD9MPG6</accession>
<dbReference type="Proteomes" id="UP001208570">
    <property type="component" value="Unassembled WGS sequence"/>
</dbReference>